<reference evidence="11" key="1">
    <citation type="journal article" date="2013" name="ISME J.">
        <title>A small predatory core genome in the divergent marine Bacteriovorax marinus SJ and the terrestrial Bdellovibrio bacteriovorus.</title>
        <authorList>
            <person name="Crossman L.C."/>
            <person name="Chen H."/>
            <person name="Cerdeno-Tarraga A.M."/>
            <person name="Brooks K."/>
            <person name="Quail M.A."/>
            <person name="Pineiro S.A."/>
            <person name="Hobley L."/>
            <person name="Sockett R.E."/>
            <person name="Bentley S.D."/>
            <person name="Parkhill J."/>
            <person name="Williams H.N."/>
            <person name="Stine O.C."/>
        </authorList>
    </citation>
    <scope>NUCLEOTIDE SEQUENCE [LARGE SCALE GENOMIC DNA]</scope>
    <source>
        <strain evidence="11">ATCC BAA-682 / DSM 15412 / SJ</strain>
    </source>
</reference>
<protein>
    <submittedName>
        <fullName evidence="10">Motility membrane protein</fullName>
    </submittedName>
</protein>
<dbReference type="OrthoDB" id="9972046at2"/>
<accession>E1WZQ9</accession>
<proteinExistence type="inferred from homology"/>
<dbReference type="eggNOG" id="COG0848">
    <property type="taxonomic scope" value="Bacteria"/>
</dbReference>
<keyword evidence="4 7" id="KW-0812">Transmembrane</keyword>
<comment type="similarity">
    <text evidence="2 7">Belongs to the ExbD/TolR family.</text>
</comment>
<dbReference type="HOGENOM" id="CLU_120814_0_0_7"/>
<evidence type="ECO:0000256" key="5">
    <source>
        <dbReference type="ARBA" id="ARBA00022989"/>
    </source>
</evidence>
<feature type="transmembrane region" description="Helical" evidence="9">
    <location>
        <begin position="20"/>
        <end position="37"/>
    </location>
</feature>
<dbReference type="GO" id="GO:0022857">
    <property type="term" value="F:transmembrane transporter activity"/>
    <property type="evidence" value="ECO:0007669"/>
    <property type="project" value="InterPro"/>
</dbReference>
<comment type="subcellular location">
    <subcellularLocation>
        <location evidence="1">Cell membrane</location>
        <topology evidence="1">Single-pass membrane protein</topology>
    </subcellularLocation>
    <subcellularLocation>
        <location evidence="7">Cell membrane</location>
        <topology evidence="7">Single-pass type II membrane protein</topology>
    </subcellularLocation>
</comment>
<dbReference type="KEGG" id="bmx:BMS_1380"/>
<evidence type="ECO:0000256" key="9">
    <source>
        <dbReference type="SAM" id="Phobius"/>
    </source>
</evidence>
<keyword evidence="7" id="KW-0653">Protein transport</keyword>
<keyword evidence="11" id="KW-1185">Reference proteome</keyword>
<name>E1WZQ9_HALMS</name>
<evidence type="ECO:0000256" key="4">
    <source>
        <dbReference type="ARBA" id="ARBA00022692"/>
    </source>
</evidence>
<evidence type="ECO:0000256" key="6">
    <source>
        <dbReference type="ARBA" id="ARBA00023136"/>
    </source>
</evidence>
<gene>
    <name evidence="10" type="ordered locus">BMS_1380</name>
</gene>
<keyword evidence="6 9" id="KW-0472">Membrane</keyword>
<dbReference type="PANTHER" id="PTHR30558:SF3">
    <property type="entry name" value="BIOPOLYMER TRANSPORT PROTEIN EXBD-RELATED"/>
    <property type="match status" value="1"/>
</dbReference>
<evidence type="ECO:0000256" key="8">
    <source>
        <dbReference type="SAM" id="Coils"/>
    </source>
</evidence>
<feature type="coiled-coil region" evidence="8">
    <location>
        <begin position="88"/>
        <end position="115"/>
    </location>
</feature>
<dbReference type="GO" id="GO:0015031">
    <property type="term" value="P:protein transport"/>
    <property type="evidence" value="ECO:0007669"/>
    <property type="project" value="UniProtKB-KW"/>
</dbReference>
<evidence type="ECO:0000313" key="11">
    <source>
        <dbReference type="Proteomes" id="UP000008963"/>
    </source>
</evidence>
<evidence type="ECO:0000256" key="3">
    <source>
        <dbReference type="ARBA" id="ARBA00022475"/>
    </source>
</evidence>
<evidence type="ECO:0000256" key="1">
    <source>
        <dbReference type="ARBA" id="ARBA00004162"/>
    </source>
</evidence>
<keyword evidence="8" id="KW-0175">Coiled coil</keyword>
<dbReference type="RefSeq" id="WP_014244029.1">
    <property type="nucleotide sequence ID" value="NC_016620.1"/>
</dbReference>
<dbReference type="InterPro" id="IPR003400">
    <property type="entry name" value="ExbD"/>
</dbReference>
<keyword evidence="7" id="KW-0813">Transport</keyword>
<evidence type="ECO:0000256" key="2">
    <source>
        <dbReference type="ARBA" id="ARBA00005811"/>
    </source>
</evidence>
<keyword evidence="3" id="KW-1003">Cell membrane</keyword>
<dbReference type="GO" id="GO:0005886">
    <property type="term" value="C:plasma membrane"/>
    <property type="evidence" value="ECO:0007669"/>
    <property type="project" value="UniProtKB-SubCell"/>
</dbReference>
<keyword evidence="5 9" id="KW-1133">Transmembrane helix</keyword>
<organism evidence="10 11">
    <name type="scientific">Halobacteriovorax marinus (strain ATCC BAA-682 / DSM 15412 / SJ)</name>
    <name type="common">Bacteriovorax marinus</name>
    <dbReference type="NCBI Taxonomy" id="862908"/>
    <lineage>
        <taxon>Bacteria</taxon>
        <taxon>Pseudomonadati</taxon>
        <taxon>Bdellovibrionota</taxon>
        <taxon>Bacteriovoracia</taxon>
        <taxon>Bacteriovoracales</taxon>
        <taxon>Halobacteriovoraceae</taxon>
        <taxon>Halobacteriovorax</taxon>
    </lineage>
</organism>
<dbReference type="STRING" id="862908.BMS_1380"/>
<dbReference type="Proteomes" id="UP000008963">
    <property type="component" value="Chromosome"/>
</dbReference>
<dbReference type="EMBL" id="FQ312005">
    <property type="protein sequence ID" value="CBW26245.1"/>
    <property type="molecule type" value="Genomic_DNA"/>
</dbReference>
<dbReference type="Pfam" id="PF02472">
    <property type="entry name" value="ExbD"/>
    <property type="match status" value="1"/>
</dbReference>
<evidence type="ECO:0000313" key="10">
    <source>
        <dbReference type="EMBL" id="CBW26245.1"/>
    </source>
</evidence>
<dbReference type="AlphaFoldDB" id="E1WZQ9"/>
<dbReference type="PATRIC" id="fig|862908.3.peg.1312"/>
<dbReference type="PANTHER" id="PTHR30558">
    <property type="entry name" value="EXBD MEMBRANE COMPONENT OF PMF-DRIVEN MACROMOLECULE IMPORT SYSTEM"/>
    <property type="match status" value="1"/>
</dbReference>
<evidence type="ECO:0000256" key="7">
    <source>
        <dbReference type="RuleBase" id="RU003879"/>
    </source>
</evidence>
<sequence length="175" mass="19891">MALRNKRRSVIKKSKKDLDIDITSLLDILVILLVFLLKSYNPSDLKLDLTDNLELPDSISTLHGNQSVTIQVNKSREIFIDNKQVGKIPKSNSNIAFLSKKLKELKEKGDKELKEFKSRNLSSVDKDLIKSKERSNKQINIVLDQSLSYADMQKVMHASATAGFPKFKFIVKSEN</sequence>